<organism evidence="2 3">
    <name type="scientific">Eiseniibacteriota bacterium</name>
    <dbReference type="NCBI Taxonomy" id="2212470"/>
    <lineage>
        <taxon>Bacteria</taxon>
        <taxon>Candidatus Eiseniibacteriota</taxon>
    </lineage>
</organism>
<name>A0ABV6YPF8_UNCEI</name>
<dbReference type="SUPFAM" id="SSF159594">
    <property type="entry name" value="XCC0632-like"/>
    <property type="match status" value="1"/>
</dbReference>
<accession>A0ABV6YPF8</accession>
<evidence type="ECO:0000313" key="2">
    <source>
        <dbReference type="EMBL" id="MFC1799797.1"/>
    </source>
</evidence>
<gene>
    <name evidence="2" type="ORF">ACFL2Z_02680</name>
</gene>
<evidence type="ECO:0000313" key="3">
    <source>
        <dbReference type="Proteomes" id="UP001594288"/>
    </source>
</evidence>
<dbReference type="Pfam" id="PF03886">
    <property type="entry name" value="ABC_trans_aux"/>
    <property type="match status" value="1"/>
</dbReference>
<sequence length="200" mass="21577">MKFQRAHIAAAILIMIALLCLSCGSKQARYYMLSSSPGLDPVSSSAEPVTVGVGPVGLPDYLMRPEMVTRPGASEVRLAEFDRWVEPLDDTVLRVLADNLSDLLPSARILTYPWNRAIPVDYRITIDVTSFEQQPDGKVHLSADWSLLFADGKAEQKGETRLTAEVASDGYQAIVSAMNAALAQLSEELGAAVSGGMPKP</sequence>
<comment type="caution">
    <text evidence="2">The sequence shown here is derived from an EMBL/GenBank/DDBJ whole genome shotgun (WGS) entry which is preliminary data.</text>
</comment>
<protein>
    <submittedName>
        <fullName evidence="2">Membrane integrity-associated transporter subunit PqiC</fullName>
    </submittedName>
</protein>
<proteinExistence type="predicted"/>
<dbReference type="EMBL" id="JBHPEI010000031">
    <property type="protein sequence ID" value="MFC1799797.1"/>
    <property type="molecule type" value="Genomic_DNA"/>
</dbReference>
<dbReference type="InterPro" id="IPR005586">
    <property type="entry name" value="ABC_trans_aux"/>
</dbReference>
<dbReference type="Proteomes" id="UP001594288">
    <property type="component" value="Unassembled WGS sequence"/>
</dbReference>
<evidence type="ECO:0000259" key="1">
    <source>
        <dbReference type="Pfam" id="PF03886"/>
    </source>
</evidence>
<dbReference type="Gene3D" id="3.40.50.10610">
    <property type="entry name" value="ABC-type transport auxiliary lipoprotein component"/>
    <property type="match status" value="1"/>
</dbReference>
<feature type="domain" description="ABC-type transport auxiliary lipoprotein component" evidence="1">
    <location>
        <begin position="31"/>
        <end position="189"/>
    </location>
</feature>
<reference evidence="2 3" key="1">
    <citation type="submission" date="2024-09" db="EMBL/GenBank/DDBJ databases">
        <authorList>
            <person name="D'Angelo T."/>
        </authorList>
    </citation>
    <scope>NUCLEOTIDE SEQUENCE [LARGE SCALE GENOMIC DNA]</scope>
    <source>
        <strain evidence="2">SAG AM-311-F02</strain>
    </source>
</reference>
<keyword evidence="3" id="KW-1185">Reference proteome</keyword>